<comment type="caution">
    <text evidence="1">The sequence shown here is derived from an EMBL/GenBank/DDBJ whole genome shotgun (WGS) entry which is preliminary data.</text>
</comment>
<reference evidence="1 2" key="1">
    <citation type="journal article" date="2019" name="Nat. Ecol. Evol.">
        <title>Megaphylogeny resolves global patterns of mushroom evolution.</title>
        <authorList>
            <person name="Varga T."/>
            <person name="Krizsan K."/>
            <person name="Foldi C."/>
            <person name="Dima B."/>
            <person name="Sanchez-Garcia M."/>
            <person name="Sanchez-Ramirez S."/>
            <person name="Szollosi G.J."/>
            <person name="Szarkandi J.G."/>
            <person name="Papp V."/>
            <person name="Albert L."/>
            <person name="Andreopoulos W."/>
            <person name="Angelini C."/>
            <person name="Antonin V."/>
            <person name="Barry K.W."/>
            <person name="Bougher N.L."/>
            <person name="Buchanan P."/>
            <person name="Buyck B."/>
            <person name="Bense V."/>
            <person name="Catcheside P."/>
            <person name="Chovatia M."/>
            <person name="Cooper J."/>
            <person name="Damon W."/>
            <person name="Desjardin D."/>
            <person name="Finy P."/>
            <person name="Geml J."/>
            <person name="Haridas S."/>
            <person name="Hughes K."/>
            <person name="Justo A."/>
            <person name="Karasinski D."/>
            <person name="Kautmanova I."/>
            <person name="Kiss B."/>
            <person name="Kocsube S."/>
            <person name="Kotiranta H."/>
            <person name="LaButti K.M."/>
            <person name="Lechner B.E."/>
            <person name="Liimatainen K."/>
            <person name="Lipzen A."/>
            <person name="Lukacs Z."/>
            <person name="Mihaltcheva S."/>
            <person name="Morgado L.N."/>
            <person name="Niskanen T."/>
            <person name="Noordeloos M.E."/>
            <person name="Ohm R.A."/>
            <person name="Ortiz-Santana B."/>
            <person name="Ovrebo C."/>
            <person name="Racz N."/>
            <person name="Riley R."/>
            <person name="Savchenko A."/>
            <person name="Shiryaev A."/>
            <person name="Soop K."/>
            <person name="Spirin V."/>
            <person name="Szebenyi C."/>
            <person name="Tomsovsky M."/>
            <person name="Tulloss R.E."/>
            <person name="Uehling J."/>
            <person name="Grigoriev I.V."/>
            <person name="Vagvolgyi C."/>
            <person name="Papp T."/>
            <person name="Martin F.M."/>
            <person name="Miettinen O."/>
            <person name="Hibbett D.S."/>
            <person name="Nagy L.G."/>
        </authorList>
    </citation>
    <scope>NUCLEOTIDE SEQUENCE [LARGE SCALE GENOMIC DNA]</scope>
    <source>
        <strain evidence="1 2">FP101781</strain>
    </source>
</reference>
<keyword evidence="2" id="KW-1185">Reference proteome</keyword>
<dbReference type="InterPro" id="IPR032675">
    <property type="entry name" value="LRR_dom_sf"/>
</dbReference>
<dbReference type="AlphaFoldDB" id="A0A4Y7T3H0"/>
<sequence length="368" mass="42187">MPKLWPVLQVDIGCRLTCDRLKSWFLHSQGLPKAVTFTESWTPDSNLSLPHREIGKFLIEGPILDQLSLRCYSMVCLQSIVNYVELLHTSTNPGAWDSLRSLTLNIRHWGDEPLRNDCLQQLPPSLSHLSLVLPWWDHFLPANEHPIECISHPNITSLDLECNWPSSWILDTLTSCTRLDALSLRIKECPRTATSPWLDTDPTYTLPNLRTLRLRQPYHYVRYEDILRSLVLPSLGYLDISLKSDAGDEEYGPELALRDYAKEVTQLAQNSDGFVNLCRFRLHWPYPIGSAGLTSFFRHLPSISHLILDQADFHPSIFHRDFEFLPQLQVLELRGMPSTFDYNGLAPFVEERNSQQGSLRVLRGDASS</sequence>
<evidence type="ECO:0000313" key="2">
    <source>
        <dbReference type="Proteomes" id="UP000298030"/>
    </source>
</evidence>
<dbReference type="Gene3D" id="3.80.10.10">
    <property type="entry name" value="Ribonuclease Inhibitor"/>
    <property type="match status" value="1"/>
</dbReference>
<organism evidence="1 2">
    <name type="scientific">Coprinellus micaceus</name>
    <name type="common">Glistening ink-cap mushroom</name>
    <name type="synonym">Coprinus micaceus</name>
    <dbReference type="NCBI Taxonomy" id="71717"/>
    <lineage>
        <taxon>Eukaryota</taxon>
        <taxon>Fungi</taxon>
        <taxon>Dikarya</taxon>
        <taxon>Basidiomycota</taxon>
        <taxon>Agaricomycotina</taxon>
        <taxon>Agaricomycetes</taxon>
        <taxon>Agaricomycetidae</taxon>
        <taxon>Agaricales</taxon>
        <taxon>Agaricineae</taxon>
        <taxon>Psathyrellaceae</taxon>
        <taxon>Coprinellus</taxon>
    </lineage>
</organism>
<proteinExistence type="predicted"/>
<gene>
    <name evidence="1" type="ORF">FA13DRAFT_1793943</name>
</gene>
<dbReference type="Proteomes" id="UP000298030">
    <property type="component" value="Unassembled WGS sequence"/>
</dbReference>
<dbReference type="EMBL" id="QPFP01000032">
    <property type="protein sequence ID" value="TEB28468.1"/>
    <property type="molecule type" value="Genomic_DNA"/>
</dbReference>
<evidence type="ECO:0000313" key="1">
    <source>
        <dbReference type="EMBL" id="TEB28468.1"/>
    </source>
</evidence>
<name>A0A4Y7T3H0_COPMI</name>
<evidence type="ECO:0008006" key="3">
    <source>
        <dbReference type="Google" id="ProtNLM"/>
    </source>
</evidence>
<dbReference type="SUPFAM" id="SSF52047">
    <property type="entry name" value="RNI-like"/>
    <property type="match status" value="1"/>
</dbReference>
<accession>A0A4Y7T3H0</accession>
<protein>
    <recommendedName>
        <fullName evidence="3">F-box domain-containing protein</fullName>
    </recommendedName>
</protein>